<evidence type="ECO:0000313" key="7">
    <source>
        <dbReference type="EMBL" id="XFO74321.1"/>
    </source>
</evidence>
<evidence type="ECO:0000313" key="8">
    <source>
        <dbReference type="Proteomes" id="UP000216052"/>
    </source>
</evidence>
<dbReference type="Proteomes" id="UP000216052">
    <property type="component" value="Chromosome"/>
</dbReference>
<dbReference type="InterPro" id="IPR031640">
    <property type="entry name" value="Glu_dehyd_C"/>
</dbReference>
<dbReference type="EMBL" id="CP155571">
    <property type="protein sequence ID" value="XFO74321.1"/>
    <property type="molecule type" value="Genomic_DNA"/>
</dbReference>
<reference evidence="7" key="1">
    <citation type="submission" date="2024-05" db="EMBL/GenBank/DDBJ databases">
        <title>Isolation and characterization of Sporomusa carbonis sp. nov., a carboxydotrophic hydrogenogen in the genus of Sporomusa isolated from a charcoal burning pile.</title>
        <authorList>
            <person name="Boeer T."/>
            <person name="Rosenbaum F."/>
            <person name="Eysell L."/>
            <person name="Mueller V."/>
            <person name="Daniel R."/>
            <person name="Poehlein A."/>
        </authorList>
    </citation>
    <scope>NUCLEOTIDE SEQUENCE [LARGE SCALE GENOMIC DNA]</scope>
    <source>
        <strain evidence="7">DSM 3132</strain>
    </source>
</reference>
<dbReference type="PANTHER" id="PTHR43401:SF2">
    <property type="entry name" value="L-THREONINE 3-DEHYDROGENASE"/>
    <property type="match status" value="1"/>
</dbReference>
<evidence type="ECO:0000256" key="1">
    <source>
        <dbReference type="ARBA" id="ARBA00001947"/>
    </source>
</evidence>
<evidence type="ECO:0000256" key="2">
    <source>
        <dbReference type="ARBA" id="ARBA00022723"/>
    </source>
</evidence>
<dbReference type="PANTHER" id="PTHR43401">
    <property type="entry name" value="L-THREONINE 3-DEHYDROGENASE"/>
    <property type="match status" value="1"/>
</dbReference>
<proteinExistence type="predicted"/>
<dbReference type="EC" id="1.1.1.401" evidence="7"/>
<dbReference type="InterPro" id="IPR011032">
    <property type="entry name" value="GroES-like_sf"/>
</dbReference>
<keyword evidence="4 7" id="KW-0560">Oxidoreductase</keyword>
<dbReference type="Gene3D" id="3.90.180.10">
    <property type="entry name" value="Medium-chain alcohol dehydrogenases, catalytic domain"/>
    <property type="match status" value="1"/>
</dbReference>
<dbReference type="SUPFAM" id="SSF50129">
    <property type="entry name" value="GroES-like"/>
    <property type="match status" value="1"/>
</dbReference>
<gene>
    <name evidence="7" type="ORF">SPACI_044310</name>
</gene>
<protein>
    <submittedName>
        <fullName evidence="7">2-dehydro-3-deoxy-L-rhamnonate dehydrogenase (NAD(+))</fullName>
        <ecNumber evidence="7">1.1.1.401</ecNumber>
    </submittedName>
</protein>
<dbReference type="GO" id="GO:0016491">
    <property type="term" value="F:oxidoreductase activity"/>
    <property type="evidence" value="ECO:0007669"/>
    <property type="project" value="UniProtKB-KW"/>
</dbReference>
<evidence type="ECO:0000259" key="5">
    <source>
        <dbReference type="Pfam" id="PF08240"/>
    </source>
</evidence>
<sequence>MREAIIAKPKVMEIREVPEVTRTPGYAIINVEFCGVCGSELHVYLGKHPKVKPPTAFAPGHEASGIIVDISEGNHDFKIGDKVAIVPLVGCQECVYCQNGYPNLCVNRRVIGFQMPGCFADKVAVPIENLVRLPEGCDAIDGALLEPMAVVVHSVALLNQVPYKASQAIITGAGTIGLAIALYLKQFHNMTVHIVEVNKQRKKLAEKLGLQVHESVQDISLGGMRPVIFECTGNKAVLNSIITCDPAPEVLVILGTFDRSEEVNLFELCKREIMVIGSQMYVKSDVEKAAQIMSSPFKNELRKIVSDKLFSLDEIQEAFEEALGGVKGTKVLVKVKKG</sequence>
<dbReference type="InterPro" id="IPR013154">
    <property type="entry name" value="ADH-like_N"/>
</dbReference>
<feature type="domain" description="Alcohol dehydrogenase-like N-terminal" evidence="5">
    <location>
        <begin position="24"/>
        <end position="135"/>
    </location>
</feature>
<feature type="domain" description="Glucose dehydrogenase C-terminal" evidence="6">
    <location>
        <begin position="142"/>
        <end position="327"/>
    </location>
</feature>
<dbReference type="Pfam" id="PF16912">
    <property type="entry name" value="Glu_dehyd_C"/>
    <property type="match status" value="1"/>
</dbReference>
<keyword evidence="3" id="KW-0862">Zinc</keyword>
<comment type="cofactor">
    <cofactor evidence="1">
        <name>Zn(2+)</name>
        <dbReference type="ChEBI" id="CHEBI:29105"/>
    </cofactor>
</comment>
<dbReference type="Pfam" id="PF08240">
    <property type="entry name" value="ADH_N"/>
    <property type="match status" value="1"/>
</dbReference>
<evidence type="ECO:0000256" key="3">
    <source>
        <dbReference type="ARBA" id="ARBA00022833"/>
    </source>
</evidence>
<name>A0ABZ3J8X2_SPOA4</name>
<organism evidence="7 8">
    <name type="scientific">Sporomusa acidovorans (strain ATCC 49682 / DSM 3132 / Mol)</name>
    <dbReference type="NCBI Taxonomy" id="1123286"/>
    <lineage>
        <taxon>Bacteria</taxon>
        <taxon>Bacillati</taxon>
        <taxon>Bacillota</taxon>
        <taxon>Negativicutes</taxon>
        <taxon>Selenomonadales</taxon>
        <taxon>Sporomusaceae</taxon>
        <taxon>Sporomusa</taxon>
    </lineage>
</organism>
<dbReference type="Gene3D" id="3.40.50.720">
    <property type="entry name" value="NAD(P)-binding Rossmann-like Domain"/>
    <property type="match status" value="1"/>
</dbReference>
<dbReference type="InterPro" id="IPR036291">
    <property type="entry name" value="NAD(P)-bd_dom_sf"/>
</dbReference>
<dbReference type="InterPro" id="IPR050129">
    <property type="entry name" value="Zn_alcohol_dh"/>
</dbReference>
<evidence type="ECO:0000256" key="4">
    <source>
        <dbReference type="ARBA" id="ARBA00023002"/>
    </source>
</evidence>
<accession>A0ABZ3J8X2</accession>
<dbReference type="RefSeq" id="WP_093794765.1">
    <property type="nucleotide sequence ID" value="NZ_CP155571.1"/>
</dbReference>
<keyword evidence="8" id="KW-1185">Reference proteome</keyword>
<dbReference type="SUPFAM" id="SSF51735">
    <property type="entry name" value="NAD(P)-binding Rossmann-fold domains"/>
    <property type="match status" value="1"/>
</dbReference>
<keyword evidence="2" id="KW-0479">Metal-binding</keyword>
<evidence type="ECO:0000259" key="6">
    <source>
        <dbReference type="Pfam" id="PF16912"/>
    </source>
</evidence>